<comment type="caution">
    <text evidence="3">The sequence shown here is derived from an EMBL/GenBank/DDBJ whole genome shotgun (WGS) entry which is preliminary data.</text>
</comment>
<reference evidence="4" key="1">
    <citation type="journal article" date="2019" name="Int. J. Syst. Evol. Microbiol.">
        <title>The Global Catalogue of Microorganisms (GCM) 10K type strain sequencing project: providing services to taxonomists for standard genome sequencing and annotation.</title>
        <authorList>
            <consortium name="The Broad Institute Genomics Platform"/>
            <consortium name="The Broad Institute Genome Sequencing Center for Infectious Disease"/>
            <person name="Wu L."/>
            <person name="Ma J."/>
        </authorList>
    </citation>
    <scope>NUCLEOTIDE SEQUENCE [LARGE SCALE GENOMIC DNA]</scope>
    <source>
        <strain evidence="4">JCM 14368</strain>
    </source>
</reference>
<keyword evidence="4" id="KW-1185">Reference proteome</keyword>
<feature type="domain" description="Flavin reductase like" evidence="2">
    <location>
        <begin position="28"/>
        <end position="170"/>
    </location>
</feature>
<evidence type="ECO:0000313" key="3">
    <source>
        <dbReference type="EMBL" id="GAA0503041.1"/>
    </source>
</evidence>
<dbReference type="EMBL" id="BAAADB010000006">
    <property type="protein sequence ID" value="GAA0503041.1"/>
    <property type="molecule type" value="Genomic_DNA"/>
</dbReference>
<dbReference type="Pfam" id="PF01613">
    <property type="entry name" value="Flavin_Reduct"/>
    <property type="match status" value="1"/>
</dbReference>
<dbReference type="SUPFAM" id="SSF50475">
    <property type="entry name" value="FMN-binding split barrel"/>
    <property type="match status" value="1"/>
</dbReference>
<keyword evidence="1" id="KW-0560">Oxidoreductase</keyword>
<organism evidence="3 4">
    <name type="scientific">Deinococcus depolymerans</name>
    <dbReference type="NCBI Taxonomy" id="392408"/>
    <lineage>
        <taxon>Bacteria</taxon>
        <taxon>Thermotogati</taxon>
        <taxon>Deinococcota</taxon>
        <taxon>Deinococci</taxon>
        <taxon>Deinococcales</taxon>
        <taxon>Deinococcaceae</taxon>
        <taxon>Deinococcus</taxon>
    </lineage>
</organism>
<dbReference type="SMART" id="SM00903">
    <property type="entry name" value="Flavin_Reduct"/>
    <property type="match status" value="1"/>
</dbReference>
<dbReference type="InterPro" id="IPR002563">
    <property type="entry name" value="Flavin_Rdtase-like_dom"/>
</dbReference>
<gene>
    <name evidence="3" type="ORF">GCM10008937_08260</name>
</gene>
<protein>
    <submittedName>
        <fullName evidence="3">Flavin reductase family protein</fullName>
    </submittedName>
</protein>
<dbReference type="PANTHER" id="PTHR30466:SF1">
    <property type="entry name" value="FMN REDUCTASE (NADH) RUTF"/>
    <property type="match status" value="1"/>
</dbReference>
<evidence type="ECO:0000256" key="1">
    <source>
        <dbReference type="ARBA" id="ARBA00023002"/>
    </source>
</evidence>
<name>A0ABP3LKW8_9DEIO</name>
<evidence type="ECO:0000313" key="4">
    <source>
        <dbReference type="Proteomes" id="UP001500191"/>
    </source>
</evidence>
<dbReference type="InterPro" id="IPR050268">
    <property type="entry name" value="NADH-dep_flavin_reductase"/>
</dbReference>
<sequence>MSEPQLDRAPQDQAQQGGLNATEFRQTLGRFTSGVTVVTATDGQARRGMTASAFVSVSLNPPLILVSVDRRAHMHALLSGEDVTHFGVNVLSAAQRHLSDHFAGKPGPEEGVPWFEHEGLPLIGGSVAQLVCRKHEVIAAGDHTLFVGFVEYSRYTDDDPLVYFRGQYHELG</sequence>
<dbReference type="Gene3D" id="2.30.110.10">
    <property type="entry name" value="Electron Transport, Fmn-binding Protein, Chain A"/>
    <property type="match status" value="1"/>
</dbReference>
<evidence type="ECO:0000259" key="2">
    <source>
        <dbReference type="SMART" id="SM00903"/>
    </source>
</evidence>
<dbReference type="Proteomes" id="UP001500191">
    <property type="component" value="Unassembled WGS sequence"/>
</dbReference>
<dbReference type="InterPro" id="IPR012349">
    <property type="entry name" value="Split_barrel_FMN-bd"/>
</dbReference>
<proteinExistence type="predicted"/>
<accession>A0ABP3LKW8</accession>
<dbReference type="RefSeq" id="WP_343756355.1">
    <property type="nucleotide sequence ID" value="NZ_BAAADB010000006.1"/>
</dbReference>
<dbReference type="PANTHER" id="PTHR30466">
    <property type="entry name" value="FLAVIN REDUCTASE"/>
    <property type="match status" value="1"/>
</dbReference>